<dbReference type="PANTHER" id="PTHR31531">
    <property type="entry name" value="E3 UBIQUITIN-PROTEIN LIGASE E3D FAMILY MEMBER"/>
    <property type="match status" value="1"/>
</dbReference>
<evidence type="ECO:0000313" key="11">
    <source>
        <dbReference type="WBParaSite" id="SRAE_1000266400.1"/>
    </source>
</evidence>
<comment type="function">
    <text evidence="7">E3 ubiquitin-protein ligase which accepts ubiquitin from specific E2 ubiquitin-conjugating enzymes, and transfers it to substrates, generally promoting their degradation by the proteasome. Independently of its E3 ubiquitin-protein ligase activity, acts as an inhibitor of CPSF3 endonuclease activity by blocking CPSF3 active site.</text>
</comment>
<evidence type="ECO:0000256" key="1">
    <source>
        <dbReference type="ARBA" id="ARBA00000885"/>
    </source>
</evidence>
<evidence type="ECO:0000256" key="3">
    <source>
        <dbReference type="ARBA" id="ARBA00013646"/>
    </source>
</evidence>
<evidence type="ECO:0000313" key="9">
    <source>
        <dbReference type="EMBL" id="CEF64410.1"/>
    </source>
</evidence>
<dbReference type="GO" id="GO:0005634">
    <property type="term" value="C:nucleus"/>
    <property type="evidence" value="ECO:0007669"/>
    <property type="project" value="TreeGrafter"/>
</dbReference>
<dbReference type="GO" id="GO:0061630">
    <property type="term" value="F:ubiquitin protein ligase activity"/>
    <property type="evidence" value="ECO:0007669"/>
    <property type="project" value="UniProtKB-EC"/>
</dbReference>
<dbReference type="RefSeq" id="XP_024503611.1">
    <property type="nucleotide sequence ID" value="XM_024649767.1"/>
</dbReference>
<dbReference type="GO" id="GO:0043161">
    <property type="term" value="P:proteasome-mediated ubiquitin-dependent protein catabolic process"/>
    <property type="evidence" value="ECO:0007669"/>
    <property type="project" value="TreeGrafter"/>
</dbReference>
<comment type="catalytic activity">
    <reaction evidence="1">
        <text>S-ubiquitinyl-[E2 ubiquitin-conjugating enzyme]-L-cysteine + [acceptor protein]-L-lysine = [E2 ubiquitin-conjugating enzyme]-L-cysteine + N(6)-ubiquitinyl-[acceptor protein]-L-lysine.</text>
        <dbReference type="EC" id="2.3.2.26"/>
    </reaction>
</comment>
<dbReference type="WBParaSite" id="SRAE_1000266400.1">
    <property type="protein sequence ID" value="SRAE_1000266400.1"/>
    <property type="gene ID" value="WBGene00259280"/>
</dbReference>
<dbReference type="GO" id="GO:0006513">
    <property type="term" value="P:protein monoubiquitination"/>
    <property type="evidence" value="ECO:0007669"/>
    <property type="project" value="TreeGrafter"/>
</dbReference>
<sequence length="455" mass="52550">MPSLCEWSERSFMLEMKPKNELAALYVDCPPVTLKQEQNSDNTNDSDFDKITEVVRVGDHYLELTEEEVVDDDSVHRKDSGVSSNCESCSRYYAFIEDVSLDPKTLSCFTWMDQNRLFMCRIKAVTEGQYLRPKTNARIEKEILSFVDINEFVDDFKDEEKYIFCNECNSQIYVATPSTQIAIMPSDKFLEDSSSSFDFYCRTVCGGHTFDTEKAYKEHEEKLKEFLPSSNKIVLSCSYLLICKDDIDEKFISFGETKQNVLCCSKCLVEIGYNMTQYQNCYKFYHSAVTFTSKSMMLTKNINRPRNFIEYKFETTERYFAYLLLSQSENDGTSKVVVKSLEGKPHMFIWIYEPYVVMTSGSLKKKEDTSNDDESDHVKSFAALKVMYKIFDSDMAIYDSKAQGCDPSAGTLEMPQNACLKFMELLLINSHAFPPSFRLLGQFCVSFLKLNNIRQ</sequence>
<dbReference type="GO" id="GO:0051865">
    <property type="term" value="P:protein autoubiquitination"/>
    <property type="evidence" value="ECO:0007669"/>
    <property type="project" value="TreeGrafter"/>
</dbReference>
<dbReference type="EC" id="2.3.2.26" evidence="2"/>
<dbReference type="eggNOG" id="KOG1543">
    <property type="taxonomic scope" value="Eukaryota"/>
</dbReference>
<proteinExistence type="predicted"/>
<evidence type="ECO:0000256" key="5">
    <source>
        <dbReference type="ARBA" id="ARBA00032234"/>
    </source>
</evidence>
<comment type="subunit">
    <text evidence="8">Interacts with UBE2C/UbcH10 (E2 ubiquitin-conjugating enzyme). In vitro, interacts with cyclin-B.</text>
</comment>
<reference evidence="9 10" key="1">
    <citation type="submission" date="2014-09" db="EMBL/GenBank/DDBJ databases">
        <authorList>
            <person name="Martin A.A."/>
        </authorList>
    </citation>
    <scope>NUCLEOTIDE SEQUENCE</scope>
    <source>
        <strain evidence="10">ED321</strain>
        <strain evidence="9">ED321 Heterogonic</strain>
    </source>
</reference>
<dbReference type="GO" id="GO:0000151">
    <property type="term" value="C:ubiquitin ligase complex"/>
    <property type="evidence" value="ECO:0007669"/>
    <property type="project" value="TreeGrafter"/>
</dbReference>
<accession>A0A090LA64</accession>
<dbReference type="Pfam" id="PF09814">
    <property type="entry name" value="HECT_2"/>
    <property type="match status" value="1"/>
</dbReference>
<dbReference type="Proteomes" id="UP000035682">
    <property type="component" value="Unplaced"/>
</dbReference>
<dbReference type="CTD" id="36376775"/>
<dbReference type="WormBase" id="SRAE_1000266400">
    <property type="protein sequence ID" value="SRP02704"/>
    <property type="gene ID" value="WBGene00259280"/>
</dbReference>
<evidence type="ECO:0000256" key="8">
    <source>
        <dbReference type="ARBA" id="ARBA00064185"/>
    </source>
</evidence>
<dbReference type="EMBL" id="LN609528">
    <property type="protein sequence ID" value="CEF64410.1"/>
    <property type="molecule type" value="Genomic_DNA"/>
</dbReference>
<dbReference type="GO" id="GO:0030332">
    <property type="term" value="F:cyclin binding"/>
    <property type="evidence" value="ECO:0007669"/>
    <property type="project" value="TreeGrafter"/>
</dbReference>
<evidence type="ECO:0000256" key="7">
    <source>
        <dbReference type="ARBA" id="ARBA00053831"/>
    </source>
</evidence>
<dbReference type="OrthoDB" id="5795359at2759"/>
<evidence type="ECO:0000256" key="2">
    <source>
        <dbReference type="ARBA" id="ARBA00012485"/>
    </source>
</evidence>
<dbReference type="PANTHER" id="PTHR31531:SF2">
    <property type="entry name" value="E3 UBIQUITIN-PROTEIN LIGASE E3D"/>
    <property type="match status" value="1"/>
</dbReference>
<dbReference type="GO" id="GO:0005829">
    <property type="term" value="C:cytosol"/>
    <property type="evidence" value="ECO:0007669"/>
    <property type="project" value="TreeGrafter"/>
</dbReference>
<protein>
    <recommendedName>
        <fullName evidence="3">E3 ubiquitin-protein ligase E3D</fullName>
        <ecNumber evidence="2">2.3.2.26</ecNumber>
    </recommendedName>
    <alternativeName>
        <fullName evidence="6">HECT-type E3 ubiquitin transferase E3D</fullName>
    </alternativeName>
    <alternativeName>
        <fullName evidence="5">UbcH10-binding protein with a HECT-like domain</fullName>
    </alternativeName>
    <alternativeName>
        <fullName evidence="4">Ubiquitin-conjugating enzyme E2C-binding protein</fullName>
    </alternativeName>
</protein>
<dbReference type="GeneID" id="36376775"/>
<organism evidence="9">
    <name type="scientific">Strongyloides ratti</name>
    <name type="common">Parasitic roundworm</name>
    <dbReference type="NCBI Taxonomy" id="34506"/>
    <lineage>
        <taxon>Eukaryota</taxon>
        <taxon>Metazoa</taxon>
        <taxon>Ecdysozoa</taxon>
        <taxon>Nematoda</taxon>
        <taxon>Chromadorea</taxon>
        <taxon>Rhabditida</taxon>
        <taxon>Tylenchina</taxon>
        <taxon>Panagrolaimomorpha</taxon>
        <taxon>Strongyloidoidea</taxon>
        <taxon>Strongyloididae</taxon>
        <taxon>Strongyloides</taxon>
    </lineage>
</organism>
<keyword evidence="10" id="KW-1185">Reference proteome</keyword>
<evidence type="ECO:0000313" key="10">
    <source>
        <dbReference type="Proteomes" id="UP000035682"/>
    </source>
</evidence>
<evidence type="ECO:0000256" key="4">
    <source>
        <dbReference type="ARBA" id="ARBA00029737"/>
    </source>
</evidence>
<dbReference type="GO" id="GO:0031624">
    <property type="term" value="F:ubiquitin conjugating enzyme binding"/>
    <property type="evidence" value="ECO:0007669"/>
    <property type="project" value="TreeGrafter"/>
</dbReference>
<dbReference type="GO" id="GO:0000209">
    <property type="term" value="P:protein polyubiquitination"/>
    <property type="evidence" value="ECO:0007669"/>
    <property type="project" value="TreeGrafter"/>
</dbReference>
<dbReference type="STRING" id="34506.A0A090LA64"/>
<evidence type="ECO:0000256" key="6">
    <source>
        <dbReference type="ARBA" id="ARBA00032298"/>
    </source>
</evidence>
<evidence type="ECO:0000313" key="12">
    <source>
        <dbReference type="WormBase" id="SRAE_1000266400"/>
    </source>
</evidence>
<gene>
    <name evidence="9 11 12" type="ORF">SRAE_1000266400</name>
</gene>
<reference evidence="11" key="2">
    <citation type="submission" date="2020-12" db="UniProtKB">
        <authorList>
            <consortium name="WormBaseParasite"/>
        </authorList>
    </citation>
    <scope>IDENTIFICATION</scope>
</reference>
<dbReference type="AlphaFoldDB" id="A0A090LA64"/>
<dbReference type="OMA" id="MEYFCRD"/>
<name>A0A090LA64_STRRB</name>
<dbReference type="InterPro" id="IPR019193">
    <property type="entry name" value="UBQ-conj_enz_E2-bd_prot"/>
</dbReference>